<protein>
    <submittedName>
        <fullName evidence="2">Uncharacterized protein</fullName>
    </submittedName>
</protein>
<reference evidence="2 3" key="1">
    <citation type="submission" date="2007-01" db="EMBL/GenBank/DDBJ databases">
        <authorList>
            <person name="Haygood M."/>
            <person name="Podell S."/>
            <person name="Anderson C."/>
            <person name="Hopkinson B."/>
            <person name="Roe K."/>
            <person name="Barbeau K."/>
            <person name="Gaasterland T."/>
            <person name="Ferriera S."/>
            <person name="Johnson J."/>
            <person name="Kravitz S."/>
            <person name="Beeson K."/>
            <person name="Sutton G."/>
            <person name="Rogers Y.-H."/>
            <person name="Friedman R."/>
            <person name="Frazier M."/>
            <person name="Venter J.C."/>
        </authorList>
    </citation>
    <scope>NUCLEOTIDE SEQUENCE [LARGE SCALE GENOMIC DNA]</scope>
    <source>
        <strain evidence="2 3">ATCC 23134</strain>
    </source>
</reference>
<feature type="transmembrane region" description="Helical" evidence="1">
    <location>
        <begin position="55"/>
        <end position="74"/>
    </location>
</feature>
<keyword evidence="1" id="KW-0812">Transmembrane</keyword>
<accession>A1ZFC0</accession>
<evidence type="ECO:0000256" key="1">
    <source>
        <dbReference type="SAM" id="Phobius"/>
    </source>
</evidence>
<dbReference type="Proteomes" id="UP000004095">
    <property type="component" value="Unassembled WGS sequence"/>
</dbReference>
<dbReference type="RefSeq" id="WP_002694384.1">
    <property type="nucleotide sequence ID" value="NZ_AAWS01000005.1"/>
</dbReference>
<keyword evidence="1" id="KW-1133">Transmembrane helix</keyword>
<organism evidence="2 3">
    <name type="scientific">Microscilla marina ATCC 23134</name>
    <dbReference type="NCBI Taxonomy" id="313606"/>
    <lineage>
        <taxon>Bacteria</taxon>
        <taxon>Pseudomonadati</taxon>
        <taxon>Bacteroidota</taxon>
        <taxon>Cytophagia</taxon>
        <taxon>Cytophagales</taxon>
        <taxon>Microscillaceae</taxon>
        <taxon>Microscilla</taxon>
    </lineage>
</organism>
<feature type="transmembrane region" description="Helical" evidence="1">
    <location>
        <begin position="94"/>
        <end position="113"/>
    </location>
</feature>
<evidence type="ECO:0000313" key="3">
    <source>
        <dbReference type="Proteomes" id="UP000004095"/>
    </source>
</evidence>
<keyword evidence="1" id="KW-0472">Membrane</keyword>
<dbReference type="AlphaFoldDB" id="A1ZFC0"/>
<sequence>MEPLTLQEQQANRLWKTYQPNNEEEFWRQYEPLLDKTQNLVDYGIKKVFCPTLVYLKRIAFALVAWGTLAFVLSTKPWEKTLAPPPRNVREIDSLVVFVIFFLFLMVSPVIMLRDLHTWRLTQSELIVVRLGARKQRFRLRDIRLVEVISSDQIVLHAQNKQLQFSYHLSTSEHWRFLYTLRQLRVPTQCENTVHRINYKSQK</sequence>
<gene>
    <name evidence="2" type="ORF">M23134_01018</name>
</gene>
<dbReference type="EMBL" id="AAWS01000005">
    <property type="protein sequence ID" value="EAY30694.1"/>
    <property type="molecule type" value="Genomic_DNA"/>
</dbReference>
<name>A1ZFC0_MICM2</name>
<proteinExistence type="predicted"/>
<evidence type="ECO:0000313" key="2">
    <source>
        <dbReference type="EMBL" id="EAY30694.1"/>
    </source>
</evidence>
<keyword evidence="3" id="KW-1185">Reference proteome</keyword>
<comment type="caution">
    <text evidence="2">The sequence shown here is derived from an EMBL/GenBank/DDBJ whole genome shotgun (WGS) entry which is preliminary data.</text>
</comment>